<evidence type="ECO:0000256" key="3">
    <source>
        <dbReference type="ARBA" id="ARBA00018091"/>
    </source>
</evidence>
<protein>
    <recommendedName>
        <fullName evidence="3">Capsid protein</fullName>
    </recommendedName>
</protein>
<evidence type="ECO:0000256" key="4">
    <source>
        <dbReference type="ARBA" id="ARBA00022561"/>
    </source>
</evidence>
<feature type="region of interest" description="Disordered" evidence="7">
    <location>
        <begin position="1"/>
        <end position="25"/>
    </location>
</feature>
<accession>Q87030</accession>
<organism evidence="9 10">
    <name type="scientific">Sweet clover necrotic mosaic virus</name>
    <dbReference type="NCBI Taxonomy" id="28348"/>
    <lineage>
        <taxon>Viruses</taxon>
        <taxon>Riboviria</taxon>
        <taxon>Orthornavirae</taxon>
        <taxon>Kitrinoviricota</taxon>
        <taxon>Tolucaviricetes</taxon>
        <taxon>Tolivirales</taxon>
        <taxon>Tombusviridae</taxon>
        <taxon>Regressovirinae</taxon>
        <taxon>Dianthovirus</taxon>
        <taxon>Dianthovirus meliloti</taxon>
    </lineage>
</organism>
<dbReference type="Pfam" id="PF00729">
    <property type="entry name" value="Viral_coat"/>
    <property type="match status" value="1"/>
</dbReference>
<evidence type="ECO:0000256" key="1">
    <source>
        <dbReference type="ARBA" id="ARBA00004328"/>
    </source>
</evidence>
<dbReference type="PRINTS" id="PR00233">
    <property type="entry name" value="ICOSAHEDRAL"/>
</dbReference>
<evidence type="ECO:0000256" key="6">
    <source>
        <dbReference type="ARBA" id="ARBA00023060"/>
    </source>
</evidence>
<dbReference type="RefSeq" id="NP_620675.1">
    <property type="nucleotide sequence ID" value="NC_003806.1"/>
</dbReference>
<dbReference type="Proteomes" id="UP000202448">
    <property type="component" value="Genome"/>
</dbReference>
<feature type="domain" description="Icosahedral viral capsid protein S" evidence="8">
    <location>
        <begin position="25"/>
        <end position="213"/>
    </location>
</feature>
<proteinExistence type="inferred from homology"/>
<dbReference type="InterPro" id="IPR029053">
    <property type="entry name" value="Viral_coat"/>
</dbReference>
<evidence type="ECO:0000313" key="9">
    <source>
        <dbReference type="EMBL" id="AAA47457.1"/>
    </source>
</evidence>
<dbReference type="EMBL" id="L07884">
    <property type="protein sequence ID" value="AAA47457.1"/>
    <property type="molecule type" value="Genomic_RNA"/>
</dbReference>
<evidence type="ECO:0000313" key="10">
    <source>
        <dbReference type="Proteomes" id="UP000202448"/>
    </source>
</evidence>
<dbReference type="GO" id="GO:0005198">
    <property type="term" value="F:structural molecule activity"/>
    <property type="evidence" value="ECO:0007669"/>
    <property type="project" value="InterPro"/>
</dbReference>
<evidence type="ECO:0000259" key="8">
    <source>
        <dbReference type="Pfam" id="PF00729"/>
    </source>
</evidence>
<comment type="subcellular location">
    <subcellularLocation>
        <location evidence="1">Virion</location>
    </subcellularLocation>
</comment>
<keyword evidence="4" id="KW-0167">Capsid protein</keyword>
<dbReference type="GeneID" id="991034"/>
<dbReference type="SUPFAM" id="SSF88633">
    <property type="entry name" value="Positive stranded ssRNA viruses"/>
    <property type="match status" value="1"/>
</dbReference>
<sequence length="338" mass="36549">MSTKAPKKSKQRSKPRNRNPSTSVKTVTIPFAKTQIVKTVNPPPKPTKAALHTQLVLSVVGSIALRANNGKASQRFRLNPSNPALFPTIAYEAANYDMYRMKKLTLRYVPLVTVQNSGRVAMIWDPDSQDSVPQSRQEISAYSRSISTAVYEKCSLTIPADNQWRFVADSNVVDRKLVDYGQLLFVNHSGSEGIETGDVFLECEVEFKGPQPTATVVQRGIIDRGGVLTGEGPSYLLPTDIVITATGISMNLDVAGTYLVTLVVTSSGSGNLQVLGNSTLVGDFRTAYSGINFIATFVLTSTGVPSPTSSILFNESTGVTRAQFSIVRSKPSNAYVFG</sequence>
<dbReference type="Gene3D" id="2.60.40.4030">
    <property type="match status" value="1"/>
</dbReference>
<keyword evidence="6" id="KW-1142">T=3 icosahedral capsid protein</keyword>
<reference evidence="9 10" key="2">
    <citation type="journal article" date="1993" name="Virus Res.">
        <title>Nucleotide sequence of sweet clover necrotic mosaic dianthovirus RNA-1.</title>
        <authorList>
            <person name="Ge Z."/>
            <person name="Hiruki C."/>
            <person name="Roy K.L."/>
        </authorList>
    </citation>
    <scope>NUCLEOTIDE SEQUENCE [LARGE SCALE GENOMIC DNA]</scope>
    <source>
        <strain evidence="9 10">59</strain>
    </source>
</reference>
<dbReference type="PROSITE" id="PS00555">
    <property type="entry name" value="ICOSAH_VIR_COAT_S"/>
    <property type="match status" value="1"/>
</dbReference>
<name>Q87030_9TOMB</name>
<keyword evidence="10" id="KW-1185">Reference proteome</keyword>
<evidence type="ECO:0000256" key="7">
    <source>
        <dbReference type="SAM" id="MobiDB-lite"/>
    </source>
</evidence>
<feature type="compositionally biased region" description="Basic residues" evidence="7">
    <location>
        <begin position="1"/>
        <end position="17"/>
    </location>
</feature>
<evidence type="ECO:0000256" key="2">
    <source>
        <dbReference type="ARBA" id="ARBA00007446"/>
    </source>
</evidence>
<dbReference type="GO" id="GO:0039617">
    <property type="term" value="C:T=3 icosahedral viral capsid"/>
    <property type="evidence" value="ECO:0007669"/>
    <property type="project" value="UniProtKB-KW"/>
</dbReference>
<evidence type="ECO:0000256" key="5">
    <source>
        <dbReference type="ARBA" id="ARBA00022844"/>
    </source>
</evidence>
<dbReference type="KEGG" id="vg:991034"/>
<comment type="similarity">
    <text evidence="2">Belongs to the icosahedral plant coat protein family.</text>
</comment>
<keyword evidence="5" id="KW-0946">Virion</keyword>
<reference evidence="10" key="1">
    <citation type="journal article" date="1992" name="J. Gen. Virol.">
        <title>A comparative study of the RNA-2 nucleotide sequences of two sweet clover necrotic mosaic virus strains.</title>
        <authorList>
            <person name="Ge Z."/>
            <person name="Hiruki C."/>
            <person name="Roy K.L."/>
        </authorList>
    </citation>
    <scope>NUCLEOTIDE SEQUENCE [LARGE SCALE GENOMIC DNA]</scope>
    <source>
        <strain evidence="10">59</strain>
    </source>
</reference>
<dbReference type="InterPro" id="IPR000937">
    <property type="entry name" value="Capsid_prot_S-dom_vir"/>
</dbReference>
<dbReference type="Gene3D" id="2.60.120.20">
    <property type="match status" value="1"/>
</dbReference>
<dbReference type="OrthoDB" id="10131at10239"/>